<proteinExistence type="inferred from homology"/>
<dbReference type="Gene3D" id="2.30.42.10">
    <property type="match status" value="1"/>
</dbReference>
<dbReference type="SUPFAM" id="SSF50494">
    <property type="entry name" value="Trypsin-like serine proteases"/>
    <property type="match status" value="1"/>
</dbReference>
<reference evidence="6 7" key="1">
    <citation type="submission" date="2019-07" db="EMBL/GenBank/DDBJ databases">
        <title>Whole genome shotgun sequence of Microvirga aerophila NBRC 106136.</title>
        <authorList>
            <person name="Hosoyama A."/>
            <person name="Uohara A."/>
            <person name="Ohji S."/>
            <person name="Ichikawa N."/>
        </authorList>
    </citation>
    <scope>NUCLEOTIDE SEQUENCE [LARGE SCALE GENOMIC DNA]</scope>
    <source>
        <strain evidence="6 7">NBRC 106136</strain>
    </source>
</reference>
<evidence type="ECO:0000256" key="4">
    <source>
        <dbReference type="ARBA" id="ARBA00022825"/>
    </source>
</evidence>
<dbReference type="Proteomes" id="UP000321085">
    <property type="component" value="Unassembled WGS sequence"/>
</dbReference>
<sequence>MQSPDDWQIPLQFQPDPSAYAYDLDRALEAVVSLRARVPETAFTAETLGVDRAGQGVVIRGDGLIVTIGYLITEAEEVWLTTNAGRVVQGHVLAYDYGTGFGLVQALAPLSVKELPLGGSGRLAADTPVVVGGAGGRSHSLASRVVARQEFAGYWEYLLDEAIFTAPAHPNWGGTALIGPRGDLVGIGSLQLQHQAPGEQVVPLNMSVPIDLLKPILDDLLTLGRVNLPPRPWLGLYATELEGAGVMIIGLAGDAPAQRAGLRAGDIVHGVAGNPVTSLADFYRAIWALGPAGVDIPLSLEREGDRFDVSITSADRDRFIKPVRLH</sequence>
<dbReference type="PANTHER" id="PTHR22939:SF129">
    <property type="entry name" value="SERINE PROTEASE HTRA2, MITOCHONDRIAL"/>
    <property type="match status" value="1"/>
</dbReference>
<evidence type="ECO:0000256" key="2">
    <source>
        <dbReference type="ARBA" id="ARBA00022670"/>
    </source>
</evidence>
<name>A0A512BQL0_9HYPH</name>
<dbReference type="PANTHER" id="PTHR22939">
    <property type="entry name" value="SERINE PROTEASE FAMILY S1C HTRA-RELATED"/>
    <property type="match status" value="1"/>
</dbReference>
<accession>A0A512BQL0</accession>
<feature type="domain" description="PDZ" evidence="5">
    <location>
        <begin position="220"/>
        <end position="304"/>
    </location>
</feature>
<evidence type="ECO:0000259" key="5">
    <source>
        <dbReference type="PROSITE" id="PS50106"/>
    </source>
</evidence>
<dbReference type="EMBL" id="BJYU01000021">
    <property type="protein sequence ID" value="GEO14279.1"/>
    <property type="molecule type" value="Genomic_DNA"/>
</dbReference>
<dbReference type="InterPro" id="IPR036034">
    <property type="entry name" value="PDZ_sf"/>
</dbReference>
<comment type="caution">
    <text evidence="6">The sequence shown here is derived from an EMBL/GenBank/DDBJ whole genome shotgun (WGS) entry which is preliminary data.</text>
</comment>
<dbReference type="InterPro" id="IPR009003">
    <property type="entry name" value="Peptidase_S1_PA"/>
</dbReference>
<evidence type="ECO:0000256" key="3">
    <source>
        <dbReference type="ARBA" id="ARBA00022801"/>
    </source>
</evidence>
<dbReference type="InterPro" id="IPR001478">
    <property type="entry name" value="PDZ"/>
</dbReference>
<dbReference type="InterPro" id="IPR001940">
    <property type="entry name" value="Peptidase_S1C"/>
</dbReference>
<evidence type="ECO:0000313" key="7">
    <source>
        <dbReference type="Proteomes" id="UP000321085"/>
    </source>
</evidence>
<keyword evidence="2 6" id="KW-0645">Protease</keyword>
<protein>
    <submittedName>
        <fullName evidence="6">Serine protease</fullName>
    </submittedName>
</protein>
<dbReference type="OrthoDB" id="7296822at2"/>
<dbReference type="AlphaFoldDB" id="A0A512BQL0"/>
<evidence type="ECO:0000313" key="6">
    <source>
        <dbReference type="EMBL" id="GEO14279.1"/>
    </source>
</evidence>
<dbReference type="GO" id="GO:0004252">
    <property type="term" value="F:serine-type endopeptidase activity"/>
    <property type="evidence" value="ECO:0007669"/>
    <property type="project" value="InterPro"/>
</dbReference>
<dbReference type="PRINTS" id="PR00834">
    <property type="entry name" value="PROTEASES2C"/>
</dbReference>
<organism evidence="6 7">
    <name type="scientific">Microvirga aerophila</name>
    <dbReference type="NCBI Taxonomy" id="670291"/>
    <lineage>
        <taxon>Bacteria</taxon>
        <taxon>Pseudomonadati</taxon>
        <taxon>Pseudomonadota</taxon>
        <taxon>Alphaproteobacteria</taxon>
        <taxon>Hyphomicrobiales</taxon>
        <taxon>Methylobacteriaceae</taxon>
        <taxon>Microvirga</taxon>
    </lineage>
</organism>
<dbReference type="RefSeq" id="WP_114185883.1">
    <property type="nucleotide sequence ID" value="NZ_BJYU01000021.1"/>
</dbReference>
<dbReference type="GO" id="GO:0006508">
    <property type="term" value="P:proteolysis"/>
    <property type="evidence" value="ECO:0007669"/>
    <property type="project" value="UniProtKB-KW"/>
</dbReference>
<dbReference type="SUPFAM" id="SSF50156">
    <property type="entry name" value="PDZ domain-like"/>
    <property type="match status" value="1"/>
</dbReference>
<dbReference type="PROSITE" id="PS50106">
    <property type="entry name" value="PDZ"/>
    <property type="match status" value="1"/>
</dbReference>
<keyword evidence="3" id="KW-0378">Hydrolase</keyword>
<evidence type="ECO:0000256" key="1">
    <source>
        <dbReference type="ARBA" id="ARBA00010541"/>
    </source>
</evidence>
<gene>
    <name evidence="6" type="ORF">MAE02_19750</name>
</gene>
<keyword evidence="7" id="KW-1185">Reference proteome</keyword>
<comment type="similarity">
    <text evidence="1">Belongs to the peptidase S1C family.</text>
</comment>
<dbReference type="Gene3D" id="2.40.10.120">
    <property type="match status" value="1"/>
</dbReference>
<dbReference type="Pfam" id="PF13180">
    <property type="entry name" value="PDZ_2"/>
    <property type="match status" value="1"/>
</dbReference>
<dbReference type="Pfam" id="PF13365">
    <property type="entry name" value="Trypsin_2"/>
    <property type="match status" value="1"/>
</dbReference>
<keyword evidence="4" id="KW-0720">Serine protease</keyword>